<dbReference type="SUPFAM" id="SSF53067">
    <property type="entry name" value="Actin-like ATPase domain"/>
    <property type="match status" value="1"/>
</dbReference>
<proteinExistence type="predicted"/>
<name>A0A9D1CED2_AQUAO</name>
<evidence type="ECO:0000259" key="1">
    <source>
        <dbReference type="Pfam" id="PF00814"/>
    </source>
</evidence>
<dbReference type="Proteomes" id="UP000606463">
    <property type="component" value="Unassembled WGS sequence"/>
</dbReference>
<feature type="domain" description="Gcp-like" evidence="1">
    <location>
        <begin position="40"/>
        <end position="98"/>
    </location>
</feature>
<dbReference type="InterPro" id="IPR043129">
    <property type="entry name" value="ATPase_NBD"/>
</dbReference>
<protein>
    <recommendedName>
        <fullName evidence="1">Gcp-like domain-containing protein</fullName>
    </recommendedName>
</protein>
<reference evidence="2" key="1">
    <citation type="journal article" date="2020" name="ISME J.">
        <title>Gammaproteobacteria mediating utilization of methyl-, sulfur- and petroleum organic compounds in deep ocean hydrothermal plumes.</title>
        <authorList>
            <person name="Zhou Z."/>
            <person name="Liu Y."/>
            <person name="Pan J."/>
            <person name="Cron B.R."/>
            <person name="Toner B.M."/>
            <person name="Anantharaman K."/>
            <person name="Breier J.A."/>
            <person name="Dick G.J."/>
            <person name="Li M."/>
        </authorList>
    </citation>
    <scope>NUCLEOTIDE SEQUENCE</scope>
    <source>
        <strain evidence="2">SZUA-1501</strain>
    </source>
</reference>
<dbReference type="InterPro" id="IPR000905">
    <property type="entry name" value="Gcp-like_dom"/>
</dbReference>
<evidence type="ECO:0000313" key="2">
    <source>
        <dbReference type="EMBL" id="HIP97750.1"/>
    </source>
</evidence>
<gene>
    <name evidence="2" type="ORF">EYH37_00040</name>
</gene>
<dbReference type="EMBL" id="DQVE01000001">
    <property type="protein sequence ID" value="HIP97750.1"/>
    <property type="molecule type" value="Genomic_DNA"/>
</dbReference>
<organism evidence="2 3">
    <name type="scientific">Aquifex aeolicus</name>
    <dbReference type="NCBI Taxonomy" id="63363"/>
    <lineage>
        <taxon>Bacteria</taxon>
        <taxon>Pseudomonadati</taxon>
        <taxon>Aquificota</taxon>
        <taxon>Aquificia</taxon>
        <taxon>Aquificales</taxon>
        <taxon>Aquificaceae</taxon>
        <taxon>Aquifex</taxon>
    </lineage>
</organism>
<sequence length="215" mass="24662">MLLLSLDTSYSYQNFTLFDCKSLSPLLVYGEDRDRKSLEIFPKIFQDLGINLKEINIFAVNVGPGYSTSLRVGVAMFKTYAQISGKPLIPYSAYEVFAQLTPSEGRYLGILKVSRYWIYSLFEKTSEGFKELIKPSVLDDKAIENLQTERLVLVIPLPFSREFQPLKEKLNIEKQIVLPFRTLSEVGAKVAYRKYLEGKKTDLFSVEPIYFRPAV</sequence>
<dbReference type="Pfam" id="PF00814">
    <property type="entry name" value="TsaD"/>
    <property type="match status" value="1"/>
</dbReference>
<dbReference type="Gene3D" id="3.30.420.200">
    <property type="match status" value="1"/>
</dbReference>
<accession>A0A9D1CED2</accession>
<evidence type="ECO:0000313" key="3">
    <source>
        <dbReference type="Proteomes" id="UP000606463"/>
    </source>
</evidence>
<dbReference type="AlphaFoldDB" id="A0A9D1CED2"/>
<dbReference type="Gene3D" id="3.30.420.40">
    <property type="match status" value="1"/>
</dbReference>
<comment type="caution">
    <text evidence="2">The sequence shown here is derived from an EMBL/GenBank/DDBJ whole genome shotgun (WGS) entry which is preliminary data.</text>
</comment>